<accession>A0A0L6V0S5</accession>
<proteinExistence type="predicted"/>
<dbReference type="OrthoDB" id="2499380at2759"/>
<dbReference type="EMBL" id="LAVV01007903">
    <property type="protein sequence ID" value="KNZ54383.1"/>
    <property type="molecule type" value="Genomic_DNA"/>
</dbReference>
<protein>
    <submittedName>
        <fullName evidence="2">Uncharacterized protein</fullName>
    </submittedName>
</protein>
<dbReference type="Proteomes" id="UP000037035">
    <property type="component" value="Unassembled WGS sequence"/>
</dbReference>
<dbReference type="PANTHER" id="PTHR34409">
    <property type="entry name" value="SET DOMAIN-CONTAINING PROTEIN"/>
    <property type="match status" value="1"/>
</dbReference>
<evidence type="ECO:0000256" key="1">
    <source>
        <dbReference type="SAM" id="MobiDB-lite"/>
    </source>
</evidence>
<dbReference type="PANTHER" id="PTHR34409:SF1">
    <property type="entry name" value="MYB-LIKE DOMAIN-CONTAINING PROTEIN"/>
    <property type="match status" value="1"/>
</dbReference>
<reference evidence="2 3" key="1">
    <citation type="submission" date="2015-08" db="EMBL/GenBank/DDBJ databases">
        <title>Next Generation Sequencing and Analysis of the Genome of Puccinia sorghi L Schw, the Causal Agent of Maize Common Rust.</title>
        <authorList>
            <person name="Rochi L."/>
            <person name="Burguener G."/>
            <person name="Darino M."/>
            <person name="Turjanski A."/>
            <person name="Kreff E."/>
            <person name="Dieguez M.J."/>
            <person name="Sacco F."/>
        </authorList>
    </citation>
    <scope>NUCLEOTIDE SEQUENCE [LARGE SCALE GENOMIC DNA]</scope>
    <source>
        <strain evidence="2 3">RO10H11247</strain>
    </source>
</reference>
<sequence length="90" mass="9962">MVVKKILPLGSQEWCKIEFCHLDDSKKPTGKGVCPPWMREAKDVDKAIHNWATHNVPIDNEGDKDGNTNDERNGVGAPIPLSPNDENDPS</sequence>
<organism evidence="2 3">
    <name type="scientific">Puccinia sorghi</name>
    <dbReference type="NCBI Taxonomy" id="27349"/>
    <lineage>
        <taxon>Eukaryota</taxon>
        <taxon>Fungi</taxon>
        <taxon>Dikarya</taxon>
        <taxon>Basidiomycota</taxon>
        <taxon>Pucciniomycotina</taxon>
        <taxon>Pucciniomycetes</taxon>
        <taxon>Pucciniales</taxon>
        <taxon>Pucciniaceae</taxon>
        <taxon>Puccinia</taxon>
    </lineage>
</organism>
<keyword evidence="3" id="KW-1185">Reference proteome</keyword>
<comment type="caution">
    <text evidence="2">The sequence shown here is derived from an EMBL/GenBank/DDBJ whole genome shotgun (WGS) entry which is preliminary data.</text>
</comment>
<feature type="compositionally biased region" description="Basic and acidic residues" evidence="1">
    <location>
        <begin position="61"/>
        <end position="73"/>
    </location>
</feature>
<name>A0A0L6V0S5_9BASI</name>
<dbReference type="VEuPathDB" id="FungiDB:VP01_2961g3"/>
<feature type="region of interest" description="Disordered" evidence="1">
    <location>
        <begin position="53"/>
        <end position="90"/>
    </location>
</feature>
<gene>
    <name evidence="2" type="ORF">VP01_2961g3</name>
</gene>
<dbReference type="AlphaFoldDB" id="A0A0L6V0S5"/>
<evidence type="ECO:0000313" key="3">
    <source>
        <dbReference type="Proteomes" id="UP000037035"/>
    </source>
</evidence>
<evidence type="ECO:0000313" key="2">
    <source>
        <dbReference type="EMBL" id="KNZ54383.1"/>
    </source>
</evidence>